<dbReference type="KEGG" id="ecw:EcE24377A_1778"/>
<name>A7ZM30_ECO24</name>
<accession>A7ZM30</accession>
<organism evidence="1 2">
    <name type="scientific">Escherichia coli O139:H28 (strain E24377A / ETEC)</name>
    <dbReference type="NCBI Taxonomy" id="331111"/>
    <lineage>
        <taxon>Bacteria</taxon>
        <taxon>Pseudomonadati</taxon>
        <taxon>Pseudomonadota</taxon>
        <taxon>Gammaproteobacteria</taxon>
        <taxon>Enterobacterales</taxon>
        <taxon>Enterobacteriaceae</taxon>
        <taxon>Escherichia</taxon>
    </lineage>
</organism>
<evidence type="ECO:0000313" key="2">
    <source>
        <dbReference type="Proteomes" id="UP000001122"/>
    </source>
</evidence>
<proteinExistence type="predicted"/>
<gene>
    <name evidence="1" type="ordered locus">EcE24377A_1778</name>
</gene>
<dbReference type="EMBL" id="CP000800">
    <property type="protein sequence ID" value="ABV17947.1"/>
    <property type="molecule type" value="Genomic_DNA"/>
</dbReference>
<keyword evidence="2" id="KW-1185">Reference proteome</keyword>
<protein>
    <submittedName>
        <fullName evidence="1">Uncharacterized protein</fullName>
    </submittedName>
</protein>
<dbReference type="AlphaFoldDB" id="A7ZM30"/>
<dbReference type="HOGENOM" id="CLU_3403242_0_0_6"/>
<dbReference type="Proteomes" id="UP000001122">
    <property type="component" value="Chromosome"/>
</dbReference>
<reference evidence="2" key="1">
    <citation type="journal article" date="2008" name="J. Bacteriol.">
        <title>The pangenome structure of Escherichia coli: comparative genomic analysis of E. coli commensal and pathogenic isolates.</title>
        <authorList>
            <person name="Rasko D.A."/>
            <person name="Rosovitz M.J."/>
            <person name="Myers G.S."/>
            <person name="Mongodin E.F."/>
            <person name="Fricke W.F."/>
            <person name="Gajer P."/>
            <person name="Crabtree J."/>
            <person name="Sebaihia M."/>
            <person name="Thomson N.R."/>
            <person name="Chaudhuri R."/>
            <person name="Henderson I.R."/>
            <person name="Sperandio V."/>
            <person name="Ravel J."/>
        </authorList>
    </citation>
    <scope>NUCLEOTIDE SEQUENCE [LARGE SCALE GENOMIC DNA]</scope>
    <source>
        <strain evidence="2">E24377A / ETEC</strain>
    </source>
</reference>
<sequence>MILYVMANTIDIIKDNSLMMLSFICPLTGF</sequence>
<evidence type="ECO:0000313" key="1">
    <source>
        <dbReference type="EMBL" id="ABV17947.1"/>
    </source>
</evidence>